<dbReference type="GO" id="GO:0046688">
    <property type="term" value="P:response to copper ion"/>
    <property type="evidence" value="ECO:0007669"/>
    <property type="project" value="InterPro"/>
</dbReference>
<feature type="region of interest" description="Disordered" evidence="5">
    <location>
        <begin position="123"/>
        <end position="150"/>
    </location>
</feature>
<dbReference type="InterPro" id="IPR014755">
    <property type="entry name" value="Cu-Rt/internalin_Ig-like"/>
</dbReference>
<dbReference type="GO" id="GO:0042597">
    <property type="term" value="C:periplasmic space"/>
    <property type="evidence" value="ECO:0007669"/>
    <property type="project" value="InterPro"/>
</dbReference>
<feature type="transmembrane region" description="Helical" evidence="6">
    <location>
        <begin position="155"/>
        <end position="175"/>
    </location>
</feature>
<name>A0A2P8FTL9_9BACL</name>
<dbReference type="Proteomes" id="UP000242682">
    <property type="component" value="Unassembled WGS sequence"/>
</dbReference>
<dbReference type="GO" id="GO:0005886">
    <property type="term" value="C:plasma membrane"/>
    <property type="evidence" value="ECO:0007669"/>
    <property type="project" value="TreeGrafter"/>
</dbReference>
<evidence type="ECO:0000256" key="7">
    <source>
        <dbReference type="SAM" id="SignalP"/>
    </source>
</evidence>
<dbReference type="InterPro" id="IPR007348">
    <property type="entry name" value="CopC_dom"/>
</dbReference>
<evidence type="ECO:0000256" key="6">
    <source>
        <dbReference type="SAM" id="Phobius"/>
    </source>
</evidence>
<accession>A0A2P8FTL9</accession>
<dbReference type="PANTHER" id="PTHR34820:SF4">
    <property type="entry name" value="INNER MEMBRANE PROTEIN YEBZ"/>
    <property type="match status" value="1"/>
</dbReference>
<evidence type="ECO:0000313" key="10">
    <source>
        <dbReference type="Proteomes" id="UP000242682"/>
    </source>
</evidence>
<dbReference type="GO" id="GO:0030313">
    <property type="term" value="C:cell envelope"/>
    <property type="evidence" value="ECO:0007669"/>
    <property type="project" value="UniProtKB-SubCell"/>
</dbReference>
<dbReference type="GO" id="GO:0005507">
    <property type="term" value="F:copper ion binding"/>
    <property type="evidence" value="ECO:0007669"/>
    <property type="project" value="InterPro"/>
</dbReference>
<keyword evidence="4" id="KW-0186">Copper</keyword>
<dbReference type="InterPro" id="IPR032694">
    <property type="entry name" value="CopC/D"/>
</dbReference>
<reference evidence="9 10" key="1">
    <citation type="submission" date="2018-03" db="EMBL/GenBank/DDBJ databases">
        <title>Genomic Encyclopedia of Type Strains, Phase III (KMG-III): the genomes of soil and plant-associated and newly described type strains.</title>
        <authorList>
            <person name="Whitman W."/>
        </authorList>
    </citation>
    <scope>NUCLEOTIDE SEQUENCE [LARGE SCALE GENOMIC DNA]</scope>
    <source>
        <strain evidence="9 10">CGMCC 1.12259</strain>
    </source>
</reference>
<comment type="subcellular location">
    <subcellularLocation>
        <location evidence="1">Cell envelope</location>
    </subcellularLocation>
</comment>
<proteinExistence type="predicted"/>
<evidence type="ECO:0000256" key="2">
    <source>
        <dbReference type="ARBA" id="ARBA00022723"/>
    </source>
</evidence>
<evidence type="ECO:0000256" key="4">
    <source>
        <dbReference type="ARBA" id="ARBA00023008"/>
    </source>
</evidence>
<dbReference type="InterPro" id="IPR014756">
    <property type="entry name" value="Ig_E-set"/>
</dbReference>
<dbReference type="SUPFAM" id="SSF81296">
    <property type="entry name" value="E set domains"/>
    <property type="match status" value="1"/>
</dbReference>
<gene>
    <name evidence="9" type="ORF">B0H99_12228</name>
</gene>
<evidence type="ECO:0000256" key="1">
    <source>
        <dbReference type="ARBA" id="ARBA00004196"/>
    </source>
</evidence>
<dbReference type="AlphaFoldDB" id="A0A2P8FTL9"/>
<feature type="signal peptide" evidence="7">
    <location>
        <begin position="1"/>
        <end position="21"/>
    </location>
</feature>
<comment type="caution">
    <text evidence="9">The sequence shown here is derived from an EMBL/GenBank/DDBJ whole genome shotgun (WGS) entry which is preliminary data.</text>
</comment>
<keyword evidence="2" id="KW-0479">Metal-binding</keyword>
<keyword evidence="6" id="KW-1133">Transmembrane helix</keyword>
<evidence type="ECO:0000256" key="3">
    <source>
        <dbReference type="ARBA" id="ARBA00022729"/>
    </source>
</evidence>
<feature type="chain" id="PRO_5015115329" description="CopC domain-containing protein" evidence="7">
    <location>
        <begin position="22"/>
        <end position="179"/>
    </location>
</feature>
<dbReference type="Pfam" id="PF04234">
    <property type="entry name" value="CopC"/>
    <property type="match status" value="1"/>
</dbReference>
<dbReference type="RefSeq" id="WP_106534864.1">
    <property type="nucleotide sequence ID" value="NZ_PYAT01000022.1"/>
</dbReference>
<dbReference type="OrthoDB" id="2353937at2"/>
<dbReference type="EMBL" id="PYAT01000022">
    <property type="protein sequence ID" value="PSL25077.1"/>
    <property type="molecule type" value="Genomic_DNA"/>
</dbReference>
<keyword evidence="6" id="KW-0812">Transmembrane</keyword>
<feature type="compositionally biased region" description="Basic and acidic residues" evidence="5">
    <location>
        <begin position="136"/>
        <end position="150"/>
    </location>
</feature>
<keyword evidence="10" id="KW-1185">Reference proteome</keyword>
<dbReference type="Gene3D" id="2.60.40.1220">
    <property type="match status" value="1"/>
</dbReference>
<dbReference type="GO" id="GO:0006825">
    <property type="term" value="P:copper ion transport"/>
    <property type="evidence" value="ECO:0007669"/>
    <property type="project" value="InterPro"/>
</dbReference>
<organism evidence="9 10">
    <name type="scientific">Planomicrobium soli</name>
    <dbReference type="NCBI Taxonomy" id="1176648"/>
    <lineage>
        <taxon>Bacteria</taxon>
        <taxon>Bacillati</taxon>
        <taxon>Bacillota</taxon>
        <taxon>Bacilli</taxon>
        <taxon>Bacillales</taxon>
        <taxon>Caryophanaceae</taxon>
        <taxon>Planomicrobium</taxon>
    </lineage>
</organism>
<dbReference type="PANTHER" id="PTHR34820">
    <property type="entry name" value="INNER MEMBRANE PROTEIN YEBZ"/>
    <property type="match status" value="1"/>
</dbReference>
<keyword evidence="3 7" id="KW-0732">Signal</keyword>
<evidence type="ECO:0000313" key="9">
    <source>
        <dbReference type="EMBL" id="PSL25077.1"/>
    </source>
</evidence>
<sequence>MKKTILASLFLILALPFSVQAHTTLTASTPSEGEMIEEALEEVQLTFGTVVEQESTMTIEGENKSYQFKNITVTENRMTGTLEEDLANGAYTVQWKIIGADGHPIEGEIPFGMNIENAEEPVVEDEATADEEPVVESEKPEEQAAADGEEKSNTLVTVLIAAAVLLIVAGMFSLFKKKQ</sequence>
<keyword evidence="6" id="KW-0472">Membrane</keyword>
<feature type="domain" description="CopC" evidence="8">
    <location>
        <begin position="22"/>
        <end position="112"/>
    </location>
</feature>
<feature type="compositionally biased region" description="Acidic residues" evidence="5">
    <location>
        <begin position="123"/>
        <end position="135"/>
    </location>
</feature>
<protein>
    <recommendedName>
        <fullName evidence="8">CopC domain-containing protein</fullName>
    </recommendedName>
</protein>
<evidence type="ECO:0000256" key="5">
    <source>
        <dbReference type="SAM" id="MobiDB-lite"/>
    </source>
</evidence>
<evidence type="ECO:0000259" key="8">
    <source>
        <dbReference type="Pfam" id="PF04234"/>
    </source>
</evidence>